<organism evidence="2 3">
    <name type="scientific">Candidatus Nomurabacteria bacterium GW2011_GWB1_40_7</name>
    <dbReference type="NCBI Taxonomy" id="1618744"/>
    <lineage>
        <taxon>Bacteria</taxon>
        <taxon>Candidatus Nomuraibacteriota</taxon>
    </lineage>
</organism>
<sequence length="127" mass="14035">MRQATLQLKTRIQNVNIMNNNIEIRKIILNTMFFALSGLALLYVLILGNIVFDIVQRKALEKEMLALSNKVGDLELSYLSISNSVDMVLSSSMGFKETKAAFATRKSLGYGATGEALGSFKIAKNEI</sequence>
<dbReference type="AlphaFoldDB" id="A0A0G0W5S9"/>
<dbReference type="EMBL" id="LBZL01000003">
    <property type="protein sequence ID" value="KKR70592.1"/>
    <property type="molecule type" value="Genomic_DNA"/>
</dbReference>
<accession>A0A0G0W5S9</accession>
<reference evidence="2 3" key="1">
    <citation type="journal article" date="2015" name="Nature">
        <title>rRNA introns, odd ribosomes, and small enigmatic genomes across a large radiation of phyla.</title>
        <authorList>
            <person name="Brown C.T."/>
            <person name="Hug L.A."/>
            <person name="Thomas B.C."/>
            <person name="Sharon I."/>
            <person name="Castelle C.J."/>
            <person name="Singh A."/>
            <person name="Wilkins M.J."/>
            <person name="Williams K.H."/>
            <person name="Banfield J.F."/>
        </authorList>
    </citation>
    <scope>NUCLEOTIDE SEQUENCE [LARGE SCALE GENOMIC DNA]</scope>
</reference>
<evidence type="ECO:0000313" key="3">
    <source>
        <dbReference type="Proteomes" id="UP000034452"/>
    </source>
</evidence>
<keyword evidence="1" id="KW-1133">Transmembrane helix</keyword>
<evidence type="ECO:0000313" key="2">
    <source>
        <dbReference type="EMBL" id="KKR70592.1"/>
    </source>
</evidence>
<dbReference type="Proteomes" id="UP000034452">
    <property type="component" value="Unassembled WGS sequence"/>
</dbReference>
<gene>
    <name evidence="2" type="ORF">UU13_C0003G0036</name>
</gene>
<comment type="caution">
    <text evidence="2">The sequence shown here is derived from an EMBL/GenBank/DDBJ whole genome shotgun (WGS) entry which is preliminary data.</text>
</comment>
<feature type="transmembrane region" description="Helical" evidence="1">
    <location>
        <begin position="27"/>
        <end position="52"/>
    </location>
</feature>
<proteinExistence type="predicted"/>
<name>A0A0G0W5S9_9BACT</name>
<keyword evidence="1" id="KW-0472">Membrane</keyword>
<keyword evidence="1" id="KW-0812">Transmembrane</keyword>
<evidence type="ECO:0000256" key="1">
    <source>
        <dbReference type="SAM" id="Phobius"/>
    </source>
</evidence>
<protein>
    <submittedName>
        <fullName evidence="2">Uncharacterized protein</fullName>
    </submittedName>
</protein>